<dbReference type="GO" id="GO:0005789">
    <property type="term" value="C:endoplasmic reticulum membrane"/>
    <property type="evidence" value="ECO:0007669"/>
    <property type="project" value="TreeGrafter"/>
</dbReference>
<sequence>MERFCGSLQRGIRSRRWPWASLDRYVLEQAQLTQIKAVYNVFTELALEKPTGEILGSLSHPNYPSCVLLPPRSGYLRPDAVRKKSIVTALATRYNCNVALINKVLPDTLIREWGKVRRVDSEAGETIHAASILLQNSPEDSRDATHVRYEILVDHNARSKKKAIVFDLKTFYGQLMHIYTVEFPMAVPSLPVDASETVFLAAIRAFSTLYAFLRNLSDSLGTIVMKTELALIYENESPEQYLSASSDHDENGNQYEAFGSQQDEIVRTWRRRESRKHQEAALEAQDSPRYAHRSSGSAAITANKQLFKDGGALDSQTDSQEFIDRLMGAPASQPKTNTARRRRSVDVKPALVKAAMDTESEREVDGPTTSVGPPAAETSELEELRSENGRLWAALDEMQSQRDWYKVRSKGWRERAQQARASLNLAKSCIVDVLDTFDNTLGLNIQQAVYAVKKYTSHRRIPATVLEDPEIIRRADVASLDEHFGTDVVEFTAAGVTLTVHASGGPLGDIVVPFAGQMTDYHAGTPETFSEAIDACFRLSAAEDLAIRRRARDPAVQHFSDAMFEAGGRELAGRRCLGCNLHLKKL</sequence>
<dbReference type="InterPro" id="IPR038013">
    <property type="entry name" value="ALG11"/>
</dbReference>
<gene>
    <name evidence="2" type="ORF">MYCIT1_LOCUS15748</name>
</gene>
<dbReference type="Proteomes" id="UP001295794">
    <property type="component" value="Unassembled WGS sequence"/>
</dbReference>
<evidence type="ECO:0000256" key="1">
    <source>
        <dbReference type="SAM" id="MobiDB-lite"/>
    </source>
</evidence>
<evidence type="ECO:0000313" key="3">
    <source>
        <dbReference type="Proteomes" id="UP001295794"/>
    </source>
</evidence>
<dbReference type="PANTHER" id="PTHR45919:SF1">
    <property type="entry name" value="GDP-MAN:MAN(3)GLCNAC(2)-PP-DOL ALPHA-1,2-MANNOSYLTRANSFERASE"/>
    <property type="match status" value="1"/>
</dbReference>
<dbReference type="AlphaFoldDB" id="A0AAD2JZP6"/>
<evidence type="ECO:0000313" key="2">
    <source>
        <dbReference type="EMBL" id="CAK5270940.1"/>
    </source>
</evidence>
<feature type="region of interest" description="Disordered" evidence="1">
    <location>
        <begin position="355"/>
        <end position="383"/>
    </location>
</feature>
<reference evidence="2" key="1">
    <citation type="submission" date="2023-11" db="EMBL/GenBank/DDBJ databases">
        <authorList>
            <person name="De Vega J J."/>
            <person name="De Vega J J."/>
        </authorList>
    </citation>
    <scope>NUCLEOTIDE SEQUENCE</scope>
</reference>
<name>A0AAD2JZP6_9AGAR</name>
<proteinExistence type="predicted"/>
<protein>
    <submittedName>
        <fullName evidence="2">Uncharacterized protein</fullName>
    </submittedName>
</protein>
<organism evidence="2 3">
    <name type="scientific">Mycena citricolor</name>
    <dbReference type="NCBI Taxonomy" id="2018698"/>
    <lineage>
        <taxon>Eukaryota</taxon>
        <taxon>Fungi</taxon>
        <taxon>Dikarya</taxon>
        <taxon>Basidiomycota</taxon>
        <taxon>Agaricomycotina</taxon>
        <taxon>Agaricomycetes</taxon>
        <taxon>Agaricomycetidae</taxon>
        <taxon>Agaricales</taxon>
        <taxon>Marasmiineae</taxon>
        <taxon>Mycenaceae</taxon>
        <taxon>Mycena</taxon>
    </lineage>
</organism>
<dbReference type="PANTHER" id="PTHR45919">
    <property type="entry name" value="GDP-MAN:MAN(3)GLCNAC(2)-PP-DOL ALPHA-1,2-MANNOSYLTRANSFERASE"/>
    <property type="match status" value="1"/>
</dbReference>
<dbReference type="EMBL" id="CAVNYO010000169">
    <property type="protein sequence ID" value="CAK5270940.1"/>
    <property type="molecule type" value="Genomic_DNA"/>
</dbReference>
<comment type="caution">
    <text evidence="2">The sequence shown here is derived from an EMBL/GenBank/DDBJ whole genome shotgun (WGS) entry which is preliminary data.</text>
</comment>
<dbReference type="GO" id="GO:0006487">
    <property type="term" value="P:protein N-linked glycosylation"/>
    <property type="evidence" value="ECO:0007669"/>
    <property type="project" value="TreeGrafter"/>
</dbReference>
<dbReference type="GO" id="GO:0004377">
    <property type="term" value="F:GDP-Man:Man(3)GlcNAc(2)-PP-Dol alpha-1,2-mannosyltransferase activity"/>
    <property type="evidence" value="ECO:0007669"/>
    <property type="project" value="InterPro"/>
</dbReference>
<keyword evidence="3" id="KW-1185">Reference proteome</keyword>
<feature type="region of interest" description="Disordered" evidence="1">
    <location>
        <begin position="277"/>
        <end position="296"/>
    </location>
</feature>
<accession>A0AAD2JZP6</accession>